<organism evidence="3 4">
    <name type="scientific">Sinisalibacter lacisalsi</name>
    <dbReference type="NCBI Taxonomy" id="1526570"/>
    <lineage>
        <taxon>Bacteria</taxon>
        <taxon>Pseudomonadati</taxon>
        <taxon>Pseudomonadota</taxon>
        <taxon>Alphaproteobacteria</taxon>
        <taxon>Rhodobacterales</taxon>
        <taxon>Roseobacteraceae</taxon>
        <taxon>Sinisalibacter</taxon>
    </lineage>
</organism>
<dbReference type="RefSeq" id="WP_188525969.1">
    <property type="nucleotide sequence ID" value="NZ_BMGI01000001.1"/>
</dbReference>
<feature type="domain" description="Flagellar hook-length control protein-like C-terminal" evidence="2">
    <location>
        <begin position="437"/>
        <end position="508"/>
    </location>
</feature>
<dbReference type="InterPro" id="IPR038610">
    <property type="entry name" value="FliK-like_C_sf"/>
</dbReference>
<dbReference type="Proteomes" id="UP000617355">
    <property type="component" value="Unassembled WGS sequence"/>
</dbReference>
<feature type="compositionally biased region" description="Low complexity" evidence="1">
    <location>
        <begin position="249"/>
        <end position="260"/>
    </location>
</feature>
<feature type="region of interest" description="Disordered" evidence="1">
    <location>
        <begin position="1"/>
        <end position="84"/>
    </location>
</feature>
<feature type="compositionally biased region" description="Basic and acidic residues" evidence="1">
    <location>
        <begin position="281"/>
        <end position="293"/>
    </location>
</feature>
<dbReference type="CDD" id="cd17470">
    <property type="entry name" value="T3SS_Flik_C"/>
    <property type="match status" value="1"/>
</dbReference>
<protein>
    <recommendedName>
        <fullName evidence="2">Flagellar hook-length control protein-like C-terminal domain-containing protein</fullName>
    </recommendedName>
</protein>
<evidence type="ECO:0000313" key="4">
    <source>
        <dbReference type="Proteomes" id="UP000617355"/>
    </source>
</evidence>
<feature type="compositionally biased region" description="Basic and acidic residues" evidence="1">
    <location>
        <begin position="20"/>
        <end position="35"/>
    </location>
</feature>
<feature type="compositionally biased region" description="Basic and acidic residues" evidence="1">
    <location>
        <begin position="107"/>
        <end position="117"/>
    </location>
</feature>
<sequence length="556" mass="57183">MPVFTGQAQGFLAARAPQPEAEKSEMPVEKLRRAEGPQGAGGLAVEFAAEHPLAAAPFPPRPYPGEGPERDHGGAPKGGLDAMPANAAAPVTVPTQSLGFAGQPEAAVKDAGAEMSREMQAPLPKAAAEPASGAREAVAFVQATDVGTPEARVVNNDERGVEPVAQAVNRQGDPKAGINTGSDVQRSAGAELRLAPPQPTPPMPVPTPPQAREQEAQPGELRAGGDRIVGARAPVSHAVETPPTGGDTAEPAAKAPLPAKNTVMPDEMPRGRAPIASPAEQEARARDAARDVDGLVPPGAAAKDEARRNEGLPVATASTKESAQGNPENRPPPVERPLPEPEGRTAGPATDAAQGPTPQPGHAAPELASGRRAESGPGLATDKPGMADAPIRPADVGPGEARAATAPSNGTEPIPGARADQARTVALQIAEVVRVTGQRAVELRLQPEELGRVSLSMSQEGAQLQVTLVAERSETLDLMRRHIDILGEELRRLGHGSVQFTFEDGARQDRGAGARQSAPDEQAAMPGATGPAVEPTADAPRPYRQIAGTGGMDIRM</sequence>
<evidence type="ECO:0000313" key="3">
    <source>
        <dbReference type="EMBL" id="GGD22954.1"/>
    </source>
</evidence>
<name>A0ABQ1QEV3_9RHOB</name>
<dbReference type="InterPro" id="IPR021136">
    <property type="entry name" value="Flagellar_hook_control-like_C"/>
</dbReference>
<comment type="caution">
    <text evidence="3">The sequence shown here is derived from an EMBL/GenBank/DDBJ whole genome shotgun (WGS) entry which is preliminary data.</text>
</comment>
<dbReference type="EMBL" id="BMGI01000001">
    <property type="protein sequence ID" value="GGD22954.1"/>
    <property type="molecule type" value="Genomic_DNA"/>
</dbReference>
<reference evidence="4" key="1">
    <citation type="journal article" date="2019" name="Int. J. Syst. Evol. Microbiol.">
        <title>The Global Catalogue of Microorganisms (GCM) 10K type strain sequencing project: providing services to taxonomists for standard genome sequencing and annotation.</title>
        <authorList>
            <consortium name="The Broad Institute Genomics Platform"/>
            <consortium name="The Broad Institute Genome Sequencing Center for Infectious Disease"/>
            <person name="Wu L."/>
            <person name="Ma J."/>
        </authorList>
    </citation>
    <scope>NUCLEOTIDE SEQUENCE [LARGE SCALE GENOMIC DNA]</scope>
    <source>
        <strain evidence="4">CGMCC 1.12922</strain>
    </source>
</reference>
<dbReference type="Pfam" id="PF02120">
    <property type="entry name" value="Flg_hook"/>
    <property type="match status" value="1"/>
</dbReference>
<feature type="compositionally biased region" description="Pro residues" evidence="1">
    <location>
        <begin position="196"/>
        <end position="209"/>
    </location>
</feature>
<gene>
    <name evidence="3" type="ORF">GCM10011358_04390</name>
</gene>
<feature type="region of interest" description="Disordered" evidence="1">
    <location>
        <begin position="504"/>
        <end position="556"/>
    </location>
</feature>
<accession>A0ABQ1QEV3</accession>
<feature type="region of interest" description="Disordered" evidence="1">
    <location>
        <begin position="149"/>
        <end position="416"/>
    </location>
</feature>
<proteinExistence type="predicted"/>
<keyword evidence="4" id="KW-1185">Reference proteome</keyword>
<feature type="compositionally biased region" description="Polar residues" evidence="1">
    <location>
        <begin position="316"/>
        <end position="325"/>
    </location>
</feature>
<dbReference type="Gene3D" id="3.30.750.140">
    <property type="match status" value="1"/>
</dbReference>
<evidence type="ECO:0000256" key="1">
    <source>
        <dbReference type="SAM" id="MobiDB-lite"/>
    </source>
</evidence>
<feature type="region of interest" description="Disordered" evidence="1">
    <location>
        <begin position="104"/>
        <end position="130"/>
    </location>
</feature>
<evidence type="ECO:0000259" key="2">
    <source>
        <dbReference type="Pfam" id="PF02120"/>
    </source>
</evidence>